<feature type="compositionally biased region" description="Low complexity" evidence="8">
    <location>
        <begin position="257"/>
        <end position="268"/>
    </location>
</feature>
<feature type="region of interest" description="Disordered" evidence="8">
    <location>
        <begin position="445"/>
        <end position="495"/>
    </location>
</feature>
<dbReference type="PANTHER" id="PTHR16515:SF49">
    <property type="entry name" value="GASTRULA ZINC FINGER PROTEIN XLCGF49.1-LIKE-RELATED"/>
    <property type="match status" value="1"/>
</dbReference>
<evidence type="ECO:0000256" key="7">
    <source>
        <dbReference type="PROSITE-ProRule" id="PRU00042"/>
    </source>
</evidence>
<feature type="region of interest" description="Disordered" evidence="8">
    <location>
        <begin position="743"/>
        <end position="783"/>
    </location>
</feature>
<dbReference type="SUPFAM" id="SSF57667">
    <property type="entry name" value="beta-beta-alpha zinc fingers"/>
    <property type="match status" value="2"/>
</dbReference>
<dbReference type="AlphaFoldDB" id="A0A1X6NKT1"/>
<feature type="region of interest" description="Disordered" evidence="8">
    <location>
        <begin position="294"/>
        <end position="343"/>
    </location>
</feature>
<accession>A0A1X6NKT1</accession>
<feature type="compositionally biased region" description="Low complexity" evidence="8">
    <location>
        <begin position="1074"/>
        <end position="1086"/>
    </location>
</feature>
<dbReference type="EMBL" id="KV919705">
    <property type="protein sequence ID" value="OSX69198.1"/>
    <property type="molecule type" value="Genomic_DNA"/>
</dbReference>
<keyword evidence="2" id="KW-0479">Metal-binding</keyword>
<evidence type="ECO:0000256" key="5">
    <source>
        <dbReference type="ARBA" id="ARBA00022833"/>
    </source>
</evidence>
<feature type="region of interest" description="Disordered" evidence="8">
    <location>
        <begin position="1044"/>
        <end position="1095"/>
    </location>
</feature>
<organism evidence="10 11">
    <name type="scientific">Porphyra umbilicalis</name>
    <name type="common">Purple laver</name>
    <name type="synonym">Red alga</name>
    <dbReference type="NCBI Taxonomy" id="2786"/>
    <lineage>
        <taxon>Eukaryota</taxon>
        <taxon>Rhodophyta</taxon>
        <taxon>Bangiophyceae</taxon>
        <taxon>Bangiales</taxon>
        <taxon>Bangiaceae</taxon>
        <taxon>Porphyra</taxon>
    </lineage>
</organism>
<feature type="region of interest" description="Disordered" evidence="8">
    <location>
        <begin position="877"/>
        <end position="913"/>
    </location>
</feature>
<sequence>MAAPFLADSAVCRWLLLKDDGAADAEVLRCPAALAAAHVHTIRRVADCVDNGGAPLVDWSGPDGGGSDGAFAARGGAPPSGVGGPLVADLRLVSRHINGFLVGLSMDAVLPSTPAGGGGGDGDGGGRRCGGGGGGGGDGDGSTFVGPTLKSLPRTRSRRWAAHSPAEGKVVLIEFGWMPDAAIAVVRLFTWSRGRSGCGGDASRPRISFQGTVLTHAGAQPGKLPPADVIARVSFNERPCRPCETLAAASAGGGHARAAGGAYARPGAQPHRGTGGVATIGGTSSRKVIELSRCTDEAPESALTDGAGSRSGGGSNLGRSRSSSGSYSLSSSATTSGVRSVGSSAPLPLSARDFVDFLASASVSCATLSTTDGPGGSGKAQSGTAATVALLPKWEEQKRSLVVDHSAVDWRTPDVVRPALRTLLTSLVNAAEVDRLMTEAASLSAAQGLRPPPPPAGDGAVAGAHDRPPRWEASAGVPPRPRYSPRMPDFRHPDGGGVTKTVVLTPSMAFREVAPAGAPWAAPAPVSPSPLRFPAYGLPRGSAPAATAGFPTPLQPVGVVPRPGAGQSPLPGVPVSPGPAVTPHLRRPSSLPPLLPMLSPPGAYDWRLAAAAAPPPAATVGATGHPSGSMPPSQPGSMRRLSLGASPGFCRPPAAVGLPSASGAPAPPTERSLTLPPSAMHRDAPQRDASPYGQPLSGGVPMSPMAPGVSPLPLTGMGLPPPASVPATISPLSVSPINPLSSGLARVPNQPRGGLPADGGVPMGGAYPPLPPGGSGPVGGGFKMRPSVAPGNALSPPAFVLPRVYWPTGGGGGGGTSGGLPPHAAAAPHGVLPPNGVPSSLGGVAPGAPGRALDGGGPTPVGHAGMVALAAASALGGGLPEPPLPRRGGEPPPPPPPPLLHATRGHPPPADEAGAVYRTAKRARVGAPAALSAPIPCDVCGRNFATRGDRNRHQRTVHEKARRHPCTVPGCSAAFSESSHVRTHMRTVHERRRDFVCDICNTALSTRSVLAKHKRNVHDDYRPYPCTLCDLRFSQRCDLVRHSRRAHSSNGPPSPDGGPAADPASGGGDGGPAGLLPAAARPGSLPTSAAPPRVF</sequence>
<evidence type="ECO:0000256" key="4">
    <source>
        <dbReference type="ARBA" id="ARBA00022771"/>
    </source>
</evidence>
<feature type="compositionally biased region" description="Low complexity" evidence="8">
    <location>
        <begin position="626"/>
        <end position="638"/>
    </location>
</feature>
<keyword evidence="5" id="KW-0862">Zinc</keyword>
<evidence type="ECO:0000256" key="6">
    <source>
        <dbReference type="ARBA" id="ARBA00023242"/>
    </source>
</evidence>
<feature type="region of interest" description="Disordered" evidence="8">
    <location>
        <begin position="257"/>
        <end position="282"/>
    </location>
</feature>
<dbReference type="Pfam" id="PF00096">
    <property type="entry name" value="zf-C2H2"/>
    <property type="match status" value="2"/>
</dbReference>
<feature type="region of interest" description="Disordered" evidence="8">
    <location>
        <begin position="812"/>
        <end position="859"/>
    </location>
</feature>
<keyword evidence="6" id="KW-0539">Nucleus</keyword>
<dbReference type="PROSITE" id="PS00028">
    <property type="entry name" value="ZINC_FINGER_C2H2_1"/>
    <property type="match status" value="4"/>
</dbReference>
<dbReference type="GO" id="GO:0010468">
    <property type="term" value="P:regulation of gene expression"/>
    <property type="evidence" value="ECO:0007669"/>
    <property type="project" value="TreeGrafter"/>
</dbReference>
<dbReference type="Proteomes" id="UP000218209">
    <property type="component" value="Unassembled WGS sequence"/>
</dbReference>
<feature type="region of interest" description="Disordered" evidence="8">
    <location>
        <begin position="114"/>
        <end position="163"/>
    </location>
</feature>
<keyword evidence="3" id="KW-0677">Repeat</keyword>
<feature type="compositionally biased region" description="Gly residues" evidence="8">
    <location>
        <begin position="115"/>
        <end position="140"/>
    </location>
</feature>
<comment type="subcellular location">
    <subcellularLocation>
        <location evidence="1">Nucleus</location>
    </subcellularLocation>
</comment>
<feature type="domain" description="C2H2-type" evidence="9">
    <location>
        <begin position="964"/>
        <end position="994"/>
    </location>
</feature>
<evidence type="ECO:0000259" key="9">
    <source>
        <dbReference type="PROSITE" id="PS50157"/>
    </source>
</evidence>
<protein>
    <recommendedName>
        <fullName evidence="9">C2H2-type domain-containing protein</fullName>
    </recommendedName>
</protein>
<evidence type="ECO:0000313" key="11">
    <source>
        <dbReference type="Proteomes" id="UP000218209"/>
    </source>
</evidence>
<reference evidence="10 11" key="1">
    <citation type="submission" date="2017-03" db="EMBL/GenBank/DDBJ databases">
        <title>WGS assembly of Porphyra umbilicalis.</title>
        <authorList>
            <person name="Brawley S.H."/>
            <person name="Blouin N.A."/>
            <person name="Ficko-Blean E."/>
            <person name="Wheeler G.L."/>
            <person name="Lohr M."/>
            <person name="Goodson H.V."/>
            <person name="Jenkins J.W."/>
            <person name="Blaby-Haas C.E."/>
            <person name="Helliwell K.E."/>
            <person name="Chan C."/>
            <person name="Marriage T."/>
            <person name="Bhattacharya D."/>
            <person name="Klein A.S."/>
            <person name="Badis Y."/>
            <person name="Brodie J."/>
            <person name="Cao Y."/>
            <person name="Collen J."/>
            <person name="Dittami S.M."/>
            <person name="Gachon C.M."/>
            <person name="Green B.R."/>
            <person name="Karpowicz S."/>
            <person name="Kim J.W."/>
            <person name="Kudahl U."/>
            <person name="Lin S."/>
            <person name="Michel G."/>
            <person name="Mittag M."/>
            <person name="Olson B.J."/>
            <person name="Pangilinan J."/>
            <person name="Peng Y."/>
            <person name="Qiu H."/>
            <person name="Shu S."/>
            <person name="Singer J.T."/>
            <person name="Smith A.G."/>
            <person name="Sprecher B.N."/>
            <person name="Wagner V."/>
            <person name="Wang W."/>
            <person name="Wang Z.-Y."/>
            <person name="Yan J."/>
            <person name="Yarish C."/>
            <person name="Zoeuner-Riek S."/>
            <person name="Zhuang Y."/>
            <person name="Zou Y."/>
            <person name="Lindquist E.A."/>
            <person name="Grimwood J."/>
            <person name="Barry K."/>
            <person name="Rokhsar D.S."/>
            <person name="Schmutz J."/>
            <person name="Stiller J.W."/>
            <person name="Grossman A.R."/>
            <person name="Prochnik S.E."/>
        </authorList>
    </citation>
    <scope>NUCLEOTIDE SEQUENCE [LARGE SCALE GENOMIC DNA]</scope>
    <source>
        <strain evidence="10">4086291</strain>
    </source>
</reference>
<evidence type="ECO:0000256" key="1">
    <source>
        <dbReference type="ARBA" id="ARBA00004123"/>
    </source>
</evidence>
<feature type="domain" description="C2H2-type" evidence="9">
    <location>
        <begin position="1024"/>
        <end position="1052"/>
    </location>
</feature>
<feature type="domain" description="C2H2-type" evidence="9">
    <location>
        <begin position="995"/>
        <end position="1023"/>
    </location>
</feature>
<dbReference type="PROSITE" id="PS50157">
    <property type="entry name" value="ZINC_FINGER_C2H2_2"/>
    <property type="match status" value="4"/>
</dbReference>
<dbReference type="SMART" id="SM00355">
    <property type="entry name" value="ZnF_C2H2"/>
    <property type="match status" value="4"/>
</dbReference>
<dbReference type="Gene3D" id="3.30.160.60">
    <property type="entry name" value="Classic Zinc Finger"/>
    <property type="match status" value="2"/>
</dbReference>
<feature type="compositionally biased region" description="Low complexity" evidence="8">
    <location>
        <begin position="317"/>
        <end position="343"/>
    </location>
</feature>
<dbReference type="GO" id="GO:0008270">
    <property type="term" value="F:zinc ion binding"/>
    <property type="evidence" value="ECO:0007669"/>
    <property type="project" value="UniProtKB-KW"/>
</dbReference>
<evidence type="ECO:0000256" key="8">
    <source>
        <dbReference type="SAM" id="MobiDB-lite"/>
    </source>
</evidence>
<dbReference type="PANTHER" id="PTHR16515">
    <property type="entry name" value="PR DOMAIN ZINC FINGER PROTEIN"/>
    <property type="match status" value="1"/>
</dbReference>
<dbReference type="InterPro" id="IPR036236">
    <property type="entry name" value="Znf_C2H2_sf"/>
</dbReference>
<feature type="compositionally biased region" description="Low complexity" evidence="8">
    <location>
        <begin position="652"/>
        <end position="664"/>
    </location>
</feature>
<proteinExistence type="predicted"/>
<feature type="compositionally biased region" description="Pro residues" evidence="8">
    <location>
        <begin position="880"/>
        <end position="899"/>
    </location>
</feature>
<evidence type="ECO:0000256" key="3">
    <source>
        <dbReference type="ARBA" id="ARBA00022737"/>
    </source>
</evidence>
<gene>
    <name evidence="10" type="ORF">BU14_1750s0001</name>
</gene>
<feature type="region of interest" description="Disordered" evidence="8">
    <location>
        <begin position="616"/>
        <end position="704"/>
    </location>
</feature>
<feature type="compositionally biased region" description="Low complexity" evidence="8">
    <location>
        <begin position="819"/>
        <end position="834"/>
    </location>
</feature>
<name>A0A1X6NKT1_PORUM</name>
<keyword evidence="11" id="KW-1185">Reference proteome</keyword>
<evidence type="ECO:0000313" key="10">
    <source>
        <dbReference type="EMBL" id="OSX69198.1"/>
    </source>
</evidence>
<dbReference type="OrthoDB" id="6365676at2759"/>
<dbReference type="GO" id="GO:0005634">
    <property type="term" value="C:nucleus"/>
    <property type="evidence" value="ECO:0007669"/>
    <property type="project" value="UniProtKB-SubCell"/>
</dbReference>
<dbReference type="InterPro" id="IPR050331">
    <property type="entry name" value="Zinc_finger"/>
</dbReference>
<evidence type="ECO:0000256" key="2">
    <source>
        <dbReference type="ARBA" id="ARBA00022723"/>
    </source>
</evidence>
<keyword evidence="4 7" id="KW-0863">Zinc-finger</keyword>
<feature type="domain" description="C2H2-type" evidence="9">
    <location>
        <begin position="935"/>
        <end position="963"/>
    </location>
</feature>
<dbReference type="InterPro" id="IPR013087">
    <property type="entry name" value="Znf_C2H2_type"/>
</dbReference>